<keyword evidence="3" id="KW-1185">Reference proteome</keyword>
<feature type="compositionally biased region" description="Gly residues" evidence="1">
    <location>
        <begin position="293"/>
        <end position="302"/>
    </location>
</feature>
<evidence type="ECO:0000313" key="2">
    <source>
        <dbReference type="EMBL" id="GGP08807.1"/>
    </source>
</evidence>
<gene>
    <name evidence="2" type="ORF">GCM10012278_41730</name>
</gene>
<evidence type="ECO:0000256" key="1">
    <source>
        <dbReference type="SAM" id="MobiDB-lite"/>
    </source>
</evidence>
<sequence>MIDFRYHLVSIVAIFLALAVGIVLGTTLLENPAIRSAEELTRQLTADKQEQRGQIDELLRRNQATDSFVTTLTPKLVEGELAGEQVLLVEAPGVNASMREAEQEMLTTAGAVITGRLSLADRYFDPKSAGVLDGLVNQLKPAEMTFATTATTHDKAATLIAATVMTADQAQVGVADQTAEAVLTGLETGGFLDLDGDPGKRATLAVMLAPETPFEGDGAPAQAAAFTTLAGGLDAGGKGVVIAGPPTSAAAGGVITSLREDAELAKRVSSVDRVDLPEGRVVTVYALREQVSGGAGQYGTGQGVSAFQPVEPTPTPSSTESGS</sequence>
<proteinExistence type="predicted"/>
<dbReference type="Proteomes" id="UP000660745">
    <property type="component" value="Unassembled WGS sequence"/>
</dbReference>
<dbReference type="AlphaFoldDB" id="A0A918E6X5"/>
<reference evidence="2" key="2">
    <citation type="submission" date="2020-09" db="EMBL/GenBank/DDBJ databases">
        <authorList>
            <person name="Sun Q."/>
            <person name="Zhou Y."/>
        </authorList>
    </citation>
    <scope>NUCLEOTIDE SEQUENCE</scope>
    <source>
        <strain evidence="2">CGMCC 4.7430</strain>
    </source>
</reference>
<dbReference type="EMBL" id="BMNK01000007">
    <property type="protein sequence ID" value="GGP08807.1"/>
    <property type="molecule type" value="Genomic_DNA"/>
</dbReference>
<name>A0A918E6X5_9ACTN</name>
<dbReference type="Pfam" id="PF11382">
    <property type="entry name" value="MctB"/>
    <property type="match status" value="1"/>
</dbReference>
<evidence type="ECO:0008006" key="4">
    <source>
        <dbReference type="Google" id="ProtNLM"/>
    </source>
</evidence>
<accession>A0A918E6X5</accession>
<dbReference type="RefSeq" id="WP_189140353.1">
    <property type="nucleotide sequence ID" value="NZ_BMNK01000007.1"/>
</dbReference>
<comment type="caution">
    <text evidence="2">The sequence shown here is derived from an EMBL/GenBank/DDBJ whole genome shotgun (WGS) entry which is preliminary data.</text>
</comment>
<dbReference type="GO" id="GO:0016020">
    <property type="term" value="C:membrane"/>
    <property type="evidence" value="ECO:0007669"/>
    <property type="project" value="InterPro"/>
</dbReference>
<feature type="region of interest" description="Disordered" evidence="1">
    <location>
        <begin position="293"/>
        <end position="323"/>
    </location>
</feature>
<evidence type="ECO:0000313" key="3">
    <source>
        <dbReference type="Proteomes" id="UP000660745"/>
    </source>
</evidence>
<organism evidence="2 3">
    <name type="scientific">Nonomuraea glycinis</name>
    <dbReference type="NCBI Taxonomy" id="2047744"/>
    <lineage>
        <taxon>Bacteria</taxon>
        <taxon>Bacillati</taxon>
        <taxon>Actinomycetota</taxon>
        <taxon>Actinomycetes</taxon>
        <taxon>Streptosporangiales</taxon>
        <taxon>Streptosporangiaceae</taxon>
        <taxon>Nonomuraea</taxon>
    </lineage>
</organism>
<reference evidence="2" key="1">
    <citation type="journal article" date="2014" name="Int. J. Syst. Evol. Microbiol.">
        <title>Complete genome sequence of Corynebacterium casei LMG S-19264T (=DSM 44701T), isolated from a smear-ripened cheese.</title>
        <authorList>
            <consortium name="US DOE Joint Genome Institute (JGI-PGF)"/>
            <person name="Walter F."/>
            <person name="Albersmeier A."/>
            <person name="Kalinowski J."/>
            <person name="Ruckert C."/>
        </authorList>
    </citation>
    <scope>NUCLEOTIDE SEQUENCE</scope>
    <source>
        <strain evidence="2">CGMCC 4.7430</strain>
    </source>
</reference>
<dbReference type="InterPro" id="IPR021522">
    <property type="entry name" value="MctB"/>
</dbReference>
<protein>
    <recommendedName>
        <fullName evidence="4">Copper transporter</fullName>
    </recommendedName>
</protein>
<dbReference type="GO" id="GO:0055070">
    <property type="term" value="P:copper ion homeostasis"/>
    <property type="evidence" value="ECO:0007669"/>
    <property type="project" value="InterPro"/>
</dbReference>